<dbReference type="PANTHER" id="PTHR43591:SF24">
    <property type="entry name" value="2-METHOXY-6-POLYPRENYL-1,4-BENZOQUINOL METHYLASE, MITOCHONDRIAL"/>
    <property type="match status" value="1"/>
</dbReference>
<dbReference type="GO" id="GO:0032259">
    <property type="term" value="P:methylation"/>
    <property type="evidence" value="ECO:0007669"/>
    <property type="project" value="UniProtKB-KW"/>
</dbReference>
<keyword evidence="1" id="KW-0808">Transferase</keyword>
<dbReference type="GO" id="GO:0008168">
    <property type="term" value="F:methyltransferase activity"/>
    <property type="evidence" value="ECO:0007669"/>
    <property type="project" value="UniProtKB-KW"/>
</dbReference>
<dbReference type="Proteomes" id="UP000464468">
    <property type="component" value="Chromosome"/>
</dbReference>
<protein>
    <submittedName>
        <fullName evidence="1">Methyltransferase domain-containing protein</fullName>
    </submittedName>
</protein>
<dbReference type="EMBL" id="CP047895">
    <property type="protein sequence ID" value="QHL91950.1"/>
    <property type="molecule type" value="Genomic_DNA"/>
</dbReference>
<dbReference type="AlphaFoldDB" id="A0A7Z2S6A6"/>
<accession>A0A7Z2S6A6</accession>
<dbReference type="Pfam" id="PF13489">
    <property type="entry name" value="Methyltransf_23"/>
    <property type="match status" value="1"/>
</dbReference>
<keyword evidence="2" id="KW-1185">Reference proteome</keyword>
<dbReference type="InterPro" id="IPR029063">
    <property type="entry name" value="SAM-dependent_MTases_sf"/>
</dbReference>
<dbReference type="CDD" id="cd02440">
    <property type="entry name" value="AdoMet_MTases"/>
    <property type="match status" value="1"/>
</dbReference>
<sequence>MDAIYRSQRHFYDLTRKYYLLGRDRLIAELAPPPGGTVLEIGCGTARNLIAAARAWPGARWFGIDISAAMLDTAGRAVRRAGLGGTVALARGDATAFDLAALFGADGQRPQPPAHGVDRVFMSYTLSMIPDWRAALDQAARALAPGGRLHIVDFGQQEGLPRWFRRLLFAWLARFDVSPRAGLEAELAALAARHGLTLRFTRLFRGYAWQARLDRPATGSAP</sequence>
<dbReference type="Gene3D" id="3.40.50.150">
    <property type="entry name" value="Vaccinia Virus protein VP39"/>
    <property type="match status" value="1"/>
</dbReference>
<organism evidence="1 2">
    <name type="scientific">Sphingomonas changnyeongensis</name>
    <dbReference type="NCBI Taxonomy" id="2698679"/>
    <lineage>
        <taxon>Bacteria</taxon>
        <taxon>Pseudomonadati</taxon>
        <taxon>Pseudomonadota</taxon>
        <taxon>Alphaproteobacteria</taxon>
        <taxon>Sphingomonadales</taxon>
        <taxon>Sphingomonadaceae</taxon>
        <taxon>Sphingomonas</taxon>
    </lineage>
</organism>
<reference evidence="1 2" key="1">
    <citation type="submission" date="2020-01" db="EMBL/GenBank/DDBJ databases">
        <title>Sphingomonas sp. C33 whole genome sequece.</title>
        <authorList>
            <person name="Park C."/>
        </authorList>
    </citation>
    <scope>NUCLEOTIDE SEQUENCE [LARGE SCALE GENOMIC DNA]</scope>
    <source>
        <strain evidence="1 2">C33</strain>
    </source>
</reference>
<name>A0A7Z2S6A6_9SPHN</name>
<dbReference type="KEGG" id="schy:GVO57_11710"/>
<dbReference type="SUPFAM" id="SSF53335">
    <property type="entry name" value="S-adenosyl-L-methionine-dependent methyltransferases"/>
    <property type="match status" value="1"/>
</dbReference>
<evidence type="ECO:0000313" key="1">
    <source>
        <dbReference type="EMBL" id="QHL91950.1"/>
    </source>
</evidence>
<keyword evidence="1" id="KW-0489">Methyltransferase</keyword>
<evidence type="ECO:0000313" key="2">
    <source>
        <dbReference type="Proteomes" id="UP000464468"/>
    </source>
</evidence>
<dbReference type="PANTHER" id="PTHR43591">
    <property type="entry name" value="METHYLTRANSFERASE"/>
    <property type="match status" value="1"/>
</dbReference>
<gene>
    <name evidence="1" type="ORF">GVO57_11710</name>
</gene>
<proteinExistence type="predicted"/>